<comment type="subcellular location">
    <subcellularLocation>
        <location evidence="1">Nucleus</location>
    </subcellularLocation>
</comment>
<comment type="caution">
    <text evidence="8">The sequence shown here is derived from an EMBL/GenBank/DDBJ whole genome shotgun (WGS) entry which is preliminary data.</text>
</comment>
<dbReference type="InterPro" id="IPR040855">
    <property type="entry name" value="ORC_WH_C"/>
</dbReference>
<dbReference type="GO" id="GO:0005656">
    <property type="term" value="C:nuclear pre-replicative complex"/>
    <property type="evidence" value="ECO:0007669"/>
    <property type="project" value="TreeGrafter"/>
</dbReference>
<keyword evidence="9" id="KW-1185">Reference proteome</keyword>
<evidence type="ECO:0000256" key="3">
    <source>
        <dbReference type="ARBA" id="ARBA00022705"/>
    </source>
</evidence>
<reference evidence="8 9" key="1">
    <citation type="submission" date="2016-10" db="EMBL/GenBank/DDBJ databases">
        <title>Proteomics and genomics reveal pathogen-plant mechanisms compatible with a hemibiotrophic lifestyle of Diplodia corticola.</title>
        <authorList>
            <person name="Fernandes I."/>
            <person name="De Jonge R."/>
            <person name="Van De Peer Y."/>
            <person name="Devreese B."/>
            <person name="Alves A."/>
            <person name="Esteves A.C."/>
        </authorList>
    </citation>
    <scope>NUCLEOTIDE SEQUENCE [LARGE SCALE GENOMIC DNA]</scope>
    <source>
        <strain evidence="8 9">CBS 112549</strain>
    </source>
</reference>
<dbReference type="GeneID" id="31019858"/>
<proteinExistence type="inferred from homology"/>
<dbReference type="PANTHER" id="PTHR12748:SF0">
    <property type="entry name" value="ORIGIN RECOGNITION COMPLEX SUBUNIT 3"/>
    <property type="match status" value="1"/>
</dbReference>
<name>A0A1J9QKA3_9PEZI</name>
<dbReference type="OrthoDB" id="10265211at2759"/>
<dbReference type="CDD" id="cd20704">
    <property type="entry name" value="Orc3"/>
    <property type="match status" value="2"/>
</dbReference>
<keyword evidence="4" id="KW-0238">DNA-binding</keyword>
<evidence type="ECO:0000259" key="7">
    <source>
        <dbReference type="Pfam" id="PF18137"/>
    </source>
</evidence>
<evidence type="ECO:0000256" key="4">
    <source>
        <dbReference type="ARBA" id="ARBA00023125"/>
    </source>
</evidence>
<evidence type="ECO:0000256" key="2">
    <source>
        <dbReference type="ARBA" id="ARBA00010977"/>
    </source>
</evidence>
<dbReference type="GO" id="GO:0006270">
    <property type="term" value="P:DNA replication initiation"/>
    <property type="evidence" value="ECO:0007669"/>
    <property type="project" value="TreeGrafter"/>
</dbReference>
<dbReference type="EMBL" id="MNUE01000085">
    <property type="protein sequence ID" value="OJD29294.1"/>
    <property type="molecule type" value="Genomic_DNA"/>
</dbReference>
<dbReference type="Pfam" id="PF07034">
    <property type="entry name" value="ORC3_N"/>
    <property type="match status" value="1"/>
</dbReference>
<comment type="similarity">
    <text evidence="2">Belongs to the ORC3 family.</text>
</comment>
<organism evidence="8 9">
    <name type="scientific">Diplodia corticola</name>
    <dbReference type="NCBI Taxonomy" id="236234"/>
    <lineage>
        <taxon>Eukaryota</taxon>
        <taxon>Fungi</taxon>
        <taxon>Dikarya</taxon>
        <taxon>Ascomycota</taxon>
        <taxon>Pezizomycotina</taxon>
        <taxon>Dothideomycetes</taxon>
        <taxon>Dothideomycetes incertae sedis</taxon>
        <taxon>Botryosphaeriales</taxon>
        <taxon>Botryosphaeriaceae</taxon>
        <taxon>Diplodia</taxon>
    </lineage>
</organism>
<accession>A0A1J9QKA3</accession>
<feature type="domain" description="Origin recognition complex subunit 3 winged helix C-terminal" evidence="7">
    <location>
        <begin position="543"/>
        <end position="648"/>
    </location>
</feature>
<keyword evidence="3" id="KW-0235">DNA replication</keyword>
<evidence type="ECO:0000259" key="6">
    <source>
        <dbReference type="Pfam" id="PF07034"/>
    </source>
</evidence>
<feature type="domain" description="Origin recognition complex subunit 3 N-terminal" evidence="6">
    <location>
        <begin position="18"/>
        <end position="298"/>
    </location>
</feature>
<dbReference type="GO" id="GO:0005664">
    <property type="term" value="C:nuclear origin of replication recognition complex"/>
    <property type="evidence" value="ECO:0007669"/>
    <property type="project" value="InterPro"/>
</dbReference>
<dbReference type="PANTHER" id="PTHR12748">
    <property type="entry name" value="ORIGIN RECOGNITION COMPLEX SUBUNIT 3"/>
    <property type="match status" value="1"/>
</dbReference>
<dbReference type="InterPro" id="IPR045667">
    <property type="entry name" value="ORC3_N"/>
</dbReference>
<keyword evidence="5" id="KW-0539">Nucleus</keyword>
<sequence length="651" mass="72311">MEHEKCYVFKPRDERPAKRRRTSRELREKTCRELWDAQQERIDEIVDHVHRATLTAIVDYINAAAFGQGAPRKIPTGLVVAGPSIASHAQFFDSLAQRAVGEAGSAFVALTSSECPNLKTLLKHLIRKATSADDDDGDELVAARRKGPKLLNYDLQLLLDWCKETNPARVVVTFRDSEAFEGPLLADAIQLLSSWQDRIPFVLLFGVATSVEGFQEKLPSAAIRCLEGHKFDVAQADEVLEQVFLKTIDGGAPLWLGPELSRQAFDRHKDHIQSVDTFVDALKYAYMSHFFANPLSIFLRSDLEYEQVSGDEIEALRNVDSFKGLAEDLLDERDAATVRSLLESDEDLFDYAKEHIITTQDKIQGIVNACLTLKSLCDAIPRLSPMPVSALYIRAASGDLNGSPLIRDFLLAVKKAPSDVLSNLLAVLAASVAKDEKVTTIQGKLDELIISTGTTGQPLRSAHDVRHDTTRTTIVAQKVELSKHKSALSATDTAYSEIVEELHGWLVAYFENMLVQPQNLFLHEVVMYDLRSPHRDVFTPKPRIAVERALSAPHDYLGCSCCEGAKGTEGSLSSTQPPTAILYQLYLESGNLINVNDLWLAFNAIVGEDEEDQSMPMALFQRSLAELKYLGLIKASRKKTDHVTKLAWKGL</sequence>
<dbReference type="GO" id="GO:0003688">
    <property type="term" value="F:DNA replication origin binding"/>
    <property type="evidence" value="ECO:0007669"/>
    <property type="project" value="TreeGrafter"/>
</dbReference>
<evidence type="ECO:0000313" key="8">
    <source>
        <dbReference type="EMBL" id="OJD29294.1"/>
    </source>
</evidence>
<dbReference type="STRING" id="236234.A0A1J9QKA3"/>
<protein>
    <submittedName>
        <fullName evidence="8">Origin recognition complex subunit</fullName>
    </submittedName>
</protein>
<evidence type="ECO:0000313" key="9">
    <source>
        <dbReference type="Proteomes" id="UP000183809"/>
    </source>
</evidence>
<evidence type="ECO:0000256" key="1">
    <source>
        <dbReference type="ARBA" id="ARBA00004123"/>
    </source>
</evidence>
<evidence type="ECO:0000256" key="5">
    <source>
        <dbReference type="ARBA" id="ARBA00023242"/>
    </source>
</evidence>
<dbReference type="InterPro" id="IPR020795">
    <property type="entry name" value="ORC3"/>
</dbReference>
<gene>
    <name evidence="8" type="ORF">BKCO1_8500028</name>
</gene>
<dbReference type="Pfam" id="PF18137">
    <property type="entry name" value="WHD_ORC"/>
    <property type="match status" value="1"/>
</dbReference>
<dbReference type="AlphaFoldDB" id="A0A1J9QKA3"/>
<dbReference type="GO" id="GO:0031261">
    <property type="term" value="C:DNA replication preinitiation complex"/>
    <property type="evidence" value="ECO:0007669"/>
    <property type="project" value="TreeGrafter"/>
</dbReference>
<dbReference type="RefSeq" id="XP_020125554.1">
    <property type="nucleotide sequence ID" value="XM_020279595.1"/>
</dbReference>
<dbReference type="Proteomes" id="UP000183809">
    <property type="component" value="Unassembled WGS sequence"/>
</dbReference>